<dbReference type="EMBL" id="SDMP01000010">
    <property type="protein sequence ID" value="RYR35834.1"/>
    <property type="molecule type" value="Genomic_DNA"/>
</dbReference>
<dbReference type="Gene3D" id="3.40.33.10">
    <property type="entry name" value="CAP"/>
    <property type="match status" value="1"/>
</dbReference>
<dbReference type="SMR" id="A0A445BAZ3"/>
<organism evidence="2 3">
    <name type="scientific">Arachis hypogaea</name>
    <name type="common">Peanut</name>
    <dbReference type="NCBI Taxonomy" id="3818"/>
    <lineage>
        <taxon>Eukaryota</taxon>
        <taxon>Viridiplantae</taxon>
        <taxon>Streptophyta</taxon>
        <taxon>Embryophyta</taxon>
        <taxon>Tracheophyta</taxon>
        <taxon>Spermatophyta</taxon>
        <taxon>Magnoliopsida</taxon>
        <taxon>eudicotyledons</taxon>
        <taxon>Gunneridae</taxon>
        <taxon>Pentapetalae</taxon>
        <taxon>rosids</taxon>
        <taxon>fabids</taxon>
        <taxon>Fabales</taxon>
        <taxon>Fabaceae</taxon>
        <taxon>Papilionoideae</taxon>
        <taxon>50 kb inversion clade</taxon>
        <taxon>dalbergioids sensu lato</taxon>
        <taxon>Dalbergieae</taxon>
        <taxon>Pterocarpus clade</taxon>
        <taxon>Arachis</taxon>
    </lineage>
</organism>
<keyword evidence="3" id="KW-1185">Reference proteome</keyword>
<dbReference type="STRING" id="3818.A0A445BAZ3"/>
<dbReference type="InterPro" id="IPR014044">
    <property type="entry name" value="CAP_dom"/>
</dbReference>
<reference evidence="2 3" key="1">
    <citation type="submission" date="2019-01" db="EMBL/GenBank/DDBJ databases">
        <title>Sequencing of cultivated peanut Arachis hypogaea provides insights into genome evolution and oil improvement.</title>
        <authorList>
            <person name="Chen X."/>
        </authorList>
    </citation>
    <scope>NUCLEOTIDE SEQUENCE [LARGE SCALE GENOMIC DNA]</scope>
    <source>
        <strain evidence="3">cv. Fuhuasheng</strain>
        <tissue evidence="2">Leaves</tissue>
    </source>
</reference>
<dbReference type="SUPFAM" id="SSF55797">
    <property type="entry name" value="PR-1-like"/>
    <property type="match status" value="1"/>
</dbReference>
<name>A0A445BAZ3_ARAHY</name>
<dbReference type="Gramene" id="arahy.Tifrunner.gnm2.ann2.Ah10g047800.1">
    <property type="protein sequence ID" value="arahy.Tifrunner.gnm2.ann2.Ah10g047800.1-CDS"/>
    <property type="gene ID" value="arahy.Tifrunner.gnm2.ann2.Ah10g047800"/>
</dbReference>
<sequence>MVFISSKFSGRLSCCSQRCTWNLKIDIRSHRIILTVRTFCVVITDGVWKNLSGIEAVQIWVAQKKYYDEQSKSCVGGNCYNYMQVITSIATHVGCARVRCYNGSIMISCNYNLGGI</sequence>
<evidence type="ECO:0000313" key="2">
    <source>
        <dbReference type="EMBL" id="RYR35834.1"/>
    </source>
</evidence>
<evidence type="ECO:0000259" key="1">
    <source>
        <dbReference type="Pfam" id="PF00188"/>
    </source>
</evidence>
<dbReference type="Pfam" id="PF00188">
    <property type="entry name" value="CAP"/>
    <property type="match status" value="1"/>
</dbReference>
<feature type="domain" description="SCP" evidence="1">
    <location>
        <begin position="52"/>
        <end position="111"/>
    </location>
</feature>
<dbReference type="InterPro" id="IPR035940">
    <property type="entry name" value="CAP_sf"/>
</dbReference>
<dbReference type="AlphaFoldDB" id="A0A445BAZ3"/>
<accession>A0A445BAZ3</accession>
<evidence type="ECO:0000313" key="3">
    <source>
        <dbReference type="Proteomes" id="UP000289738"/>
    </source>
</evidence>
<comment type="caution">
    <text evidence="2">The sequence shown here is derived from an EMBL/GenBank/DDBJ whole genome shotgun (WGS) entry which is preliminary data.</text>
</comment>
<proteinExistence type="predicted"/>
<gene>
    <name evidence="2" type="ORF">Ahy_A10g050934</name>
</gene>
<protein>
    <recommendedName>
        <fullName evidence="1">SCP domain-containing protein</fullName>
    </recommendedName>
</protein>
<dbReference type="Proteomes" id="UP000289738">
    <property type="component" value="Chromosome A10"/>
</dbReference>